<feature type="domain" description="Major facilitator superfamily (MFS) profile" evidence="6">
    <location>
        <begin position="49"/>
        <end position="510"/>
    </location>
</feature>
<dbReference type="PANTHER" id="PTHR24064">
    <property type="entry name" value="SOLUTE CARRIER FAMILY 22 MEMBER"/>
    <property type="match status" value="1"/>
</dbReference>
<dbReference type="Gene3D" id="1.20.1250.20">
    <property type="entry name" value="MFS general substrate transporter like domains"/>
    <property type="match status" value="1"/>
</dbReference>
<dbReference type="PROSITE" id="PS50850">
    <property type="entry name" value="MFS"/>
    <property type="match status" value="1"/>
</dbReference>
<feature type="transmembrane region" description="Helical" evidence="5">
    <location>
        <begin position="259"/>
        <end position="278"/>
    </location>
</feature>
<keyword evidence="4 5" id="KW-0472">Membrane</keyword>
<feature type="transmembrane region" description="Helical" evidence="5">
    <location>
        <begin position="337"/>
        <end position="359"/>
    </location>
</feature>
<name>A0A915C206_PARUN</name>
<evidence type="ECO:0000256" key="2">
    <source>
        <dbReference type="ARBA" id="ARBA00022692"/>
    </source>
</evidence>
<feature type="transmembrane region" description="Helical" evidence="5">
    <location>
        <begin position="175"/>
        <end position="193"/>
    </location>
</feature>
<evidence type="ECO:0000313" key="8">
    <source>
        <dbReference type="WBParaSite" id="PgR080_g021_t02"/>
    </source>
</evidence>
<feature type="transmembrane region" description="Helical" evidence="5">
    <location>
        <begin position="371"/>
        <end position="393"/>
    </location>
</feature>
<keyword evidence="3 5" id="KW-1133">Transmembrane helix</keyword>
<dbReference type="InterPro" id="IPR011701">
    <property type="entry name" value="MFS"/>
</dbReference>
<keyword evidence="2 5" id="KW-0812">Transmembrane</keyword>
<dbReference type="Pfam" id="PF07690">
    <property type="entry name" value="MFS_1"/>
    <property type="match status" value="1"/>
</dbReference>
<evidence type="ECO:0000313" key="7">
    <source>
        <dbReference type="Proteomes" id="UP000887569"/>
    </source>
</evidence>
<dbReference type="GO" id="GO:0022857">
    <property type="term" value="F:transmembrane transporter activity"/>
    <property type="evidence" value="ECO:0007669"/>
    <property type="project" value="InterPro"/>
</dbReference>
<feature type="transmembrane region" description="Helical" evidence="5">
    <location>
        <begin position="400"/>
        <end position="420"/>
    </location>
</feature>
<keyword evidence="7" id="KW-1185">Reference proteome</keyword>
<dbReference type="WBParaSite" id="PgR080_g021_t02">
    <property type="protein sequence ID" value="PgR080_g021_t02"/>
    <property type="gene ID" value="PgR080_g021"/>
</dbReference>
<evidence type="ECO:0000256" key="4">
    <source>
        <dbReference type="ARBA" id="ARBA00023136"/>
    </source>
</evidence>
<reference evidence="8" key="1">
    <citation type="submission" date="2022-11" db="UniProtKB">
        <authorList>
            <consortium name="WormBaseParasite"/>
        </authorList>
    </citation>
    <scope>IDENTIFICATION</scope>
</reference>
<organism evidence="7 8">
    <name type="scientific">Parascaris univalens</name>
    <name type="common">Nematode worm</name>
    <dbReference type="NCBI Taxonomy" id="6257"/>
    <lineage>
        <taxon>Eukaryota</taxon>
        <taxon>Metazoa</taxon>
        <taxon>Ecdysozoa</taxon>
        <taxon>Nematoda</taxon>
        <taxon>Chromadorea</taxon>
        <taxon>Rhabditida</taxon>
        <taxon>Spirurina</taxon>
        <taxon>Ascaridomorpha</taxon>
        <taxon>Ascaridoidea</taxon>
        <taxon>Ascarididae</taxon>
        <taxon>Parascaris</taxon>
    </lineage>
</organism>
<evidence type="ECO:0000256" key="5">
    <source>
        <dbReference type="SAM" id="Phobius"/>
    </source>
</evidence>
<evidence type="ECO:0000256" key="1">
    <source>
        <dbReference type="ARBA" id="ARBA00004141"/>
    </source>
</evidence>
<comment type="subcellular location">
    <subcellularLocation>
        <location evidence="1">Membrane</location>
        <topology evidence="1">Multi-pass membrane protein</topology>
    </subcellularLocation>
</comment>
<accession>A0A915C206</accession>
<dbReference type="SUPFAM" id="SSF103473">
    <property type="entry name" value="MFS general substrate transporter"/>
    <property type="match status" value="1"/>
</dbReference>
<dbReference type="Proteomes" id="UP000887569">
    <property type="component" value="Unplaced"/>
</dbReference>
<protein>
    <submittedName>
        <fullName evidence="8">Major facilitator superfamily (MFS) profile domain-containing protein</fullName>
    </submittedName>
</protein>
<feature type="transmembrane region" description="Helical" evidence="5">
    <location>
        <begin position="52"/>
        <end position="75"/>
    </location>
</feature>
<feature type="transmembrane region" description="Helical" evidence="5">
    <location>
        <begin position="199"/>
        <end position="219"/>
    </location>
</feature>
<evidence type="ECO:0000256" key="3">
    <source>
        <dbReference type="ARBA" id="ARBA00022989"/>
    </source>
</evidence>
<dbReference type="AlphaFoldDB" id="A0A915C206"/>
<evidence type="ECO:0000259" key="6">
    <source>
        <dbReference type="PROSITE" id="PS50850"/>
    </source>
</evidence>
<feature type="transmembrane region" description="Helical" evidence="5">
    <location>
        <begin position="231"/>
        <end position="253"/>
    </location>
</feature>
<sequence length="579" mass="63570">MDLHKAEPITGADVPAAGSDKRLSSAASVGNLDAEKVLSAFGKFGKYQMMTYILLSSVAVLYSSQVMIMSFISIAPEFECTIQQPEGGPQWQYTTVDQCYVTDSNNWTLACNDIPNASFNFSETPPRSTLNSEFNLVCRDEHWVQHASSLFMLGGMIVTPFLTQLSDLHGRRYTFLIPLWTAVAAALACAIAPTYGLFLVFRFVAGVGTTGYSTIGWVLSCESVSIEFRSLIPLVGTFTWVAGIIMVGALRIFIGNWRWLYFAISVPGLLTVSYYWLLPESLHWMITHNRGKGISRYIKASSRFNKISVSLPECKSTAVKPTEGKSRTFLDMIKSRAVVFHLIVHCIIIMIMNATYWGLALFSTKLSDDSYTGYFLSGLIEIPAGLLSIPLLVKFGRRTITFWCLALQGISMGAAILYPGPGTIEMIFPVAAKLFNSIVWSSEPLLLAEMSPTSIRNTFYGVIQFFGEIGSVVAPYLELLKEVDERAPQAIVAALSTAAALLVLTAPETKGKSMPEDLDQFDAGCLLKRFACCAKNGSSEAKECSYTEYSAMLPTIQEENIIGLNDVADGEKKEINAIV</sequence>
<proteinExistence type="predicted"/>
<dbReference type="InterPro" id="IPR020846">
    <property type="entry name" value="MFS_dom"/>
</dbReference>
<dbReference type="InterPro" id="IPR036259">
    <property type="entry name" value="MFS_trans_sf"/>
</dbReference>
<feature type="transmembrane region" description="Helical" evidence="5">
    <location>
        <begin position="143"/>
        <end position="163"/>
    </location>
</feature>
<dbReference type="GO" id="GO:0016020">
    <property type="term" value="C:membrane"/>
    <property type="evidence" value="ECO:0007669"/>
    <property type="project" value="UniProtKB-SubCell"/>
</dbReference>